<evidence type="ECO:0000313" key="3">
    <source>
        <dbReference type="Proteomes" id="UP001431010"/>
    </source>
</evidence>
<dbReference type="Proteomes" id="UP001431010">
    <property type="component" value="Chromosome"/>
</dbReference>
<accession>A0ABY3R795</accession>
<keyword evidence="3" id="KW-1185">Reference proteome</keyword>
<protein>
    <recommendedName>
        <fullName evidence="4">DUF5610 domain-containing protein</fullName>
    </recommendedName>
</protein>
<sequence>MPDNFTAPRTNFTRFAGSGGNDRRSLGRAISGYLSGGVGGNRGAVQRMGSSRGTTARLASFLSDVANQGAQQALRSLNLEALAGRPIEEIFLGLADYICPEGGTVDEGIARDAFIETIAELAGLGLTDLDALTAPQMQTVFELYAAHAIEARIYNDIGSKGVTLPADVRAVERIQTVLKDFIRRGVSDAVARSQTDLRTLAKGQVSSFVDAIYADAFAILQTMADGMAES</sequence>
<organism evidence="2 3">
    <name type="scientific">Bradyrhizobium ontarionense</name>
    <dbReference type="NCBI Taxonomy" id="2898149"/>
    <lineage>
        <taxon>Bacteria</taxon>
        <taxon>Pseudomonadati</taxon>
        <taxon>Pseudomonadota</taxon>
        <taxon>Alphaproteobacteria</taxon>
        <taxon>Hyphomicrobiales</taxon>
        <taxon>Nitrobacteraceae</taxon>
        <taxon>Bradyrhizobium</taxon>
    </lineage>
</organism>
<name>A0ABY3R795_9BRAD</name>
<evidence type="ECO:0008006" key="4">
    <source>
        <dbReference type="Google" id="ProtNLM"/>
    </source>
</evidence>
<dbReference type="RefSeq" id="WP_231319194.1">
    <property type="nucleotide sequence ID" value="NZ_CP088156.1"/>
</dbReference>
<dbReference type="EMBL" id="CP088156">
    <property type="protein sequence ID" value="UFZ03171.1"/>
    <property type="molecule type" value="Genomic_DNA"/>
</dbReference>
<feature type="region of interest" description="Disordered" evidence="1">
    <location>
        <begin position="1"/>
        <end position="22"/>
    </location>
</feature>
<evidence type="ECO:0000313" key="2">
    <source>
        <dbReference type="EMBL" id="UFZ03171.1"/>
    </source>
</evidence>
<dbReference type="InterPro" id="IPR049675">
    <property type="entry name" value="QatB"/>
</dbReference>
<dbReference type="NCBIfam" id="NF041924">
    <property type="entry name" value="QatB"/>
    <property type="match status" value="1"/>
</dbReference>
<gene>
    <name evidence="2" type="ORF">LQG66_28610</name>
</gene>
<proteinExistence type="predicted"/>
<evidence type="ECO:0000256" key="1">
    <source>
        <dbReference type="SAM" id="MobiDB-lite"/>
    </source>
</evidence>
<reference evidence="2" key="1">
    <citation type="journal article" date="2024" name="Antonie Van Leeuwenhoek">
        <title>Bradyrhizobium ontarionense sp. nov., a novel bacterial symbiont isolated from Aeschynomene indica (Indian jointvetch), harbours photosynthesis, nitrogen fixation and nitrous oxide (N2O) reductase genes.</title>
        <authorList>
            <person name="Bromfield E.S.P."/>
            <person name="Cloutier S."/>
        </authorList>
    </citation>
    <scope>NUCLEOTIDE SEQUENCE</scope>
    <source>
        <strain evidence="2">A19</strain>
    </source>
</reference>